<dbReference type="PANTHER" id="PTHR32196:SF72">
    <property type="entry name" value="RIBOSE IMPORT PERMEASE PROTEIN RBSC"/>
    <property type="match status" value="1"/>
</dbReference>
<feature type="transmembrane region" description="Helical" evidence="7">
    <location>
        <begin position="63"/>
        <end position="81"/>
    </location>
</feature>
<sequence>MTTSPASGPGTAAAPPSGGGRARRLSGVRLQEYALVLVVIALFVAGSILKPDSFPTWDNVRNMLTQASVVGVLAIGMTFVIATAGIDLSVGSMVAAAGMFGGVLVDPEGSTLLFVFGALAFATALGSINAIAVAYGRVVPFIATLAMFSIARGIALLLNDKLPVGLLELNGGSFGDPAPFSLMWFGTGRILGIPVSVYVFLGVVVAGWLVLNRTRYGRYVVAVGGNREAARIAGVPVRRTILSVYVLSGLLAGVAAVLLCARLGSASPVSGNLYELDAIGAVVIGGTSLAGGRATIVGTFLGVLTFALIFSLMTQLDLSTEVQQVVKGAIVLGAVLIQRPEARL</sequence>
<evidence type="ECO:0000313" key="9">
    <source>
        <dbReference type="Proteomes" id="UP000585272"/>
    </source>
</evidence>
<dbReference type="GO" id="GO:0022857">
    <property type="term" value="F:transmembrane transporter activity"/>
    <property type="evidence" value="ECO:0007669"/>
    <property type="project" value="InterPro"/>
</dbReference>
<dbReference type="AlphaFoldDB" id="A0A840ICU3"/>
<protein>
    <submittedName>
        <fullName evidence="8">Ribose transport system permease protein</fullName>
    </submittedName>
</protein>
<keyword evidence="2" id="KW-1003">Cell membrane</keyword>
<feature type="transmembrane region" description="Helical" evidence="7">
    <location>
        <begin position="138"/>
        <end position="158"/>
    </location>
</feature>
<dbReference type="Proteomes" id="UP000585272">
    <property type="component" value="Unassembled WGS sequence"/>
</dbReference>
<evidence type="ECO:0000256" key="1">
    <source>
        <dbReference type="ARBA" id="ARBA00004651"/>
    </source>
</evidence>
<dbReference type="Pfam" id="PF02653">
    <property type="entry name" value="BPD_transp_2"/>
    <property type="match status" value="1"/>
</dbReference>
<dbReference type="RefSeq" id="WP_183342056.1">
    <property type="nucleotide sequence ID" value="NZ_JACHNU010000002.1"/>
</dbReference>
<reference evidence="8 9" key="1">
    <citation type="submission" date="2020-08" db="EMBL/GenBank/DDBJ databases">
        <title>Genomic Encyclopedia of Archaeal and Bacterial Type Strains, Phase II (KMG-II): from individual species to whole genera.</title>
        <authorList>
            <person name="Goeker M."/>
        </authorList>
    </citation>
    <scope>NUCLEOTIDE SEQUENCE [LARGE SCALE GENOMIC DNA]</scope>
    <source>
        <strain evidence="8 9">DSM 23288</strain>
    </source>
</reference>
<dbReference type="EMBL" id="JACHNU010000002">
    <property type="protein sequence ID" value="MBB4662689.1"/>
    <property type="molecule type" value="Genomic_DNA"/>
</dbReference>
<keyword evidence="4 7" id="KW-1133">Transmembrane helix</keyword>
<feature type="transmembrane region" description="Helical" evidence="7">
    <location>
        <begin position="111"/>
        <end position="131"/>
    </location>
</feature>
<evidence type="ECO:0000256" key="4">
    <source>
        <dbReference type="ARBA" id="ARBA00022989"/>
    </source>
</evidence>
<keyword evidence="9" id="KW-1185">Reference proteome</keyword>
<keyword evidence="3 7" id="KW-0812">Transmembrane</keyword>
<feature type="region of interest" description="Disordered" evidence="6">
    <location>
        <begin position="1"/>
        <end position="21"/>
    </location>
</feature>
<feature type="transmembrane region" description="Helical" evidence="7">
    <location>
        <begin position="241"/>
        <end position="264"/>
    </location>
</feature>
<name>A0A840ICU3_9ACTN</name>
<dbReference type="InterPro" id="IPR001851">
    <property type="entry name" value="ABC_transp_permease"/>
</dbReference>
<evidence type="ECO:0000313" key="8">
    <source>
        <dbReference type="EMBL" id="MBB4662689.1"/>
    </source>
</evidence>
<gene>
    <name evidence="8" type="ORF">BDZ31_002275</name>
</gene>
<comment type="caution">
    <text evidence="8">The sequence shown here is derived from an EMBL/GenBank/DDBJ whole genome shotgun (WGS) entry which is preliminary data.</text>
</comment>
<dbReference type="GO" id="GO:0005886">
    <property type="term" value="C:plasma membrane"/>
    <property type="evidence" value="ECO:0007669"/>
    <property type="project" value="UniProtKB-SubCell"/>
</dbReference>
<dbReference type="CDD" id="cd06579">
    <property type="entry name" value="TM_PBP1_transp_AraH_like"/>
    <property type="match status" value="1"/>
</dbReference>
<dbReference type="PANTHER" id="PTHR32196">
    <property type="entry name" value="ABC TRANSPORTER PERMEASE PROTEIN YPHD-RELATED-RELATED"/>
    <property type="match status" value="1"/>
</dbReference>
<feature type="transmembrane region" description="Helical" evidence="7">
    <location>
        <begin position="294"/>
        <end position="313"/>
    </location>
</feature>
<feature type="transmembrane region" description="Helical" evidence="7">
    <location>
        <begin position="190"/>
        <end position="211"/>
    </location>
</feature>
<evidence type="ECO:0000256" key="6">
    <source>
        <dbReference type="SAM" id="MobiDB-lite"/>
    </source>
</evidence>
<evidence type="ECO:0000256" key="7">
    <source>
        <dbReference type="SAM" id="Phobius"/>
    </source>
</evidence>
<accession>A0A840ICU3</accession>
<feature type="transmembrane region" description="Helical" evidence="7">
    <location>
        <begin position="33"/>
        <end position="51"/>
    </location>
</feature>
<keyword evidence="5 7" id="KW-0472">Membrane</keyword>
<evidence type="ECO:0000256" key="2">
    <source>
        <dbReference type="ARBA" id="ARBA00022475"/>
    </source>
</evidence>
<proteinExistence type="predicted"/>
<organism evidence="8 9">
    <name type="scientific">Conexibacter arvalis</name>
    <dbReference type="NCBI Taxonomy" id="912552"/>
    <lineage>
        <taxon>Bacteria</taxon>
        <taxon>Bacillati</taxon>
        <taxon>Actinomycetota</taxon>
        <taxon>Thermoleophilia</taxon>
        <taxon>Solirubrobacterales</taxon>
        <taxon>Conexibacteraceae</taxon>
        <taxon>Conexibacter</taxon>
    </lineage>
</organism>
<feature type="compositionally biased region" description="Low complexity" evidence="6">
    <location>
        <begin position="1"/>
        <end position="16"/>
    </location>
</feature>
<comment type="subcellular location">
    <subcellularLocation>
        <location evidence="1">Cell membrane</location>
        <topology evidence="1">Multi-pass membrane protein</topology>
    </subcellularLocation>
</comment>
<evidence type="ECO:0000256" key="5">
    <source>
        <dbReference type="ARBA" id="ARBA00023136"/>
    </source>
</evidence>
<evidence type="ECO:0000256" key="3">
    <source>
        <dbReference type="ARBA" id="ARBA00022692"/>
    </source>
</evidence>